<feature type="chain" id="PRO_5047362061" evidence="1">
    <location>
        <begin position="22"/>
        <end position="163"/>
    </location>
</feature>
<evidence type="ECO:0000313" key="2">
    <source>
        <dbReference type="EMBL" id="KAH7007799.1"/>
    </source>
</evidence>
<keyword evidence="1" id="KW-0732">Signal</keyword>
<feature type="signal peptide" evidence="1">
    <location>
        <begin position="1"/>
        <end position="21"/>
    </location>
</feature>
<comment type="caution">
    <text evidence="2">The sequence shown here is derived from an EMBL/GenBank/DDBJ whole genome shotgun (WGS) entry which is preliminary data.</text>
</comment>
<gene>
    <name evidence="2" type="ORF">B0J12DRAFT_94497</name>
</gene>
<dbReference type="EMBL" id="JAGTJR010000133">
    <property type="protein sequence ID" value="KAH7007799.1"/>
    <property type="molecule type" value="Genomic_DNA"/>
</dbReference>
<organism evidence="2 3">
    <name type="scientific">Macrophomina phaseolina</name>
    <dbReference type="NCBI Taxonomy" id="35725"/>
    <lineage>
        <taxon>Eukaryota</taxon>
        <taxon>Fungi</taxon>
        <taxon>Dikarya</taxon>
        <taxon>Ascomycota</taxon>
        <taxon>Pezizomycotina</taxon>
        <taxon>Dothideomycetes</taxon>
        <taxon>Dothideomycetes incertae sedis</taxon>
        <taxon>Botryosphaeriales</taxon>
        <taxon>Botryosphaeriaceae</taxon>
        <taxon>Macrophomina</taxon>
    </lineage>
</organism>
<keyword evidence="3" id="KW-1185">Reference proteome</keyword>
<accession>A0ABQ8FPI0</accession>
<sequence>MRNGNITSMVLPCVRVSASLAAQLQHQCPRQRNLTSFLPEHLRRPSWKESMFSSKRKVLDWESRILALPELQIESPLSRSSRLLAVVAAGHAPLDLRPSHTYCVLPLVPKRHRSPASFAFSPPSSYRVRIFCWRVEGFQRQPLGRFRLRLFASVAQSTPSAGP</sequence>
<dbReference type="Proteomes" id="UP000774617">
    <property type="component" value="Unassembled WGS sequence"/>
</dbReference>
<name>A0ABQ8FPI0_9PEZI</name>
<protein>
    <submittedName>
        <fullName evidence="2">Uncharacterized protein</fullName>
    </submittedName>
</protein>
<reference evidence="2 3" key="1">
    <citation type="journal article" date="2021" name="Nat. Commun.">
        <title>Genetic determinants of endophytism in the Arabidopsis root mycobiome.</title>
        <authorList>
            <person name="Mesny F."/>
            <person name="Miyauchi S."/>
            <person name="Thiergart T."/>
            <person name="Pickel B."/>
            <person name="Atanasova L."/>
            <person name="Karlsson M."/>
            <person name="Huettel B."/>
            <person name="Barry K.W."/>
            <person name="Haridas S."/>
            <person name="Chen C."/>
            <person name="Bauer D."/>
            <person name="Andreopoulos W."/>
            <person name="Pangilinan J."/>
            <person name="LaButti K."/>
            <person name="Riley R."/>
            <person name="Lipzen A."/>
            <person name="Clum A."/>
            <person name="Drula E."/>
            <person name="Henrissat B."/>
            <person name="Kohler A."/>
            <person name="Grigoriev I.V."/>
            <person name="Martin F.M."/>
            <person name="Hacquard S."/>
        </authorList>
    </citation>
    <scope>NUCLEOTIDE SEQUENCE [LARGE SCALE GENOMIC DNA]</scope>
    <source>
        <strain evidence="2 3">MPI-SDFR-AT-0080</strain>
    </source>
</reference>
<evidence type="ECO:0000313" key="3">
    <source>
        <dbReference type="Proteomes" id="UP000774617"/>
    </source>
</evidence>
<evidence type="ECO:0000256" key="1">
    <source>
        <dbReference type="SAM" id="SignalP"/>
    </source>
</evidence>
<proteinExistence type="predicted"/>